<dbReference type="NCBIfam" id="TIGR00236">
    <property type="entry name" value="wecB"/>
    <property type="match status" value="1"/>
</dbReference>
<dbReference type="RefSeq" id="WP_269465628.1">
    <property type="nucleotide sequence ID" value="NZ_CP011310.1"/>
</dbReference>
<name>A0A0H4W1B6_9SPHN</name>
<comment type="similarity">
    <text evidence="3 5">Belongs to the UDP-N-acetylglucosamine 2-epimerase family.</text>
</comment>
<dbReference type="PANTHER" id="PTHR43174">
    <property type="entry name" value="UDP-N-ACETYLGLUCOSAMINE 2-EPIMERASE"/>
    <property type="match status" value="1"/>
</dbReference>
<dbReference type="GO" id="GO:0008761">
    <property type="term" value="F:UDP-N-acetylglucosamine 2-epimerase activity"/>
    <property type="evidence" value="ECO:0007669"/>
    <property type="project" value="UniProtKB-EC"/>
</dbReference>
<dbReference type="Pfam" id="PF02350">
    <property type="entry name" value="Epimerase_2"/>
    <property type="match status" value="1"/>
</dbReference>
<evidence type="ECO:0000256" key="5">
    <source>
        <dbReference type="RuleBase" id="RU003513"/>
    </source>
</evidence>
<dbReference type="CDD" id="cd03786">
    <property type="entry name" value="GTB_UDP-GlcNAc_2-Epimerase"/>
    <property type="match status" value="1"/>
</dbReference>
<accession>A0A0H4W1B6</accession>
<dbReference type="SUPFAM" id="SSF53756">
    <property type="entry name" value="UDP-Glycosyltransferase/glycogen phosphorylase"/>
    <property type="match status" value="1"/>
</dbReference>
<feature type="domain" description="UDP-N-acetylglucosamine 2-epimerase" evidence="6">
    <location>
        <begin position="37"/>
        <end position="381"/>
    </location>
</feature>
<dbReference type="AlphaFoldDB" id="A0A0H4W1B6"/>
<evidence type="ECO:0000259" key="6">
    <source>
        <dbReference type="Pfam" id="PF02350"/>
    </source>
</evidence>
<keyword evidence="1 5" id="KW-0413">Isomerase</keyword>
<protein>
    <recommendedName>
        <fullName evidence="4">UDP-N-acetylglucosamine 2-epimerase (non-hydrolyzing)</fullName>
        <ecNumber evidence="4">5.1.3.14</ecNumber>
    </recommendedName>
</protein>
<sequence>MVELHPEPLVGTHSVTPVLLVIGTRPEAIKMLPVVRALRAVPGVDLKVVTTGQHRQMLDQVFAVFGEQPDIDLDLMTPGQSLGAITARVMREMEMLIAQHQPGLVLVHGDTTSAMAAGLAAFYAHVPLGHVEAGLRSHDIQRPWPEEYNRISIDAVADLLWAPTSIAAKNLHNERPEKRGTQRHIEVTGNSGIDALLHVAAGLKGDELASIDVTLDPAKKLVLVTGHRRESFGDGFARICDALVELAARGDTQIIYPVHLNPQVKNVVEARLGNTSAIHLIPPVDYVQMVAMMQAAHFILTDSGGIQEEAPALGKPVLVMRDVTERPEAVATGVAQLVGTEVDGIMAAATRLLSEPDHYERRAKKVFPYGDGSAAEKIARSVSQFLKAQQAAKEPAQ</sequence>
<gene>
    <name evidence="7" type="ORF">CP97_08140</name>
</gene>
<proteinExistence type="inferred from homology"/>
<reference evidence="7 8" key="1">
    <citation type="journal article" date="2015" name="Int. J. Syst. Evol. Microbiol.">
        <title>Erythrobacter atlanticus sp. nov., a bacterium from ocean sediment able to degrade polycyclic aromatic hydrocarbons.</title>
        <authorList>
            <person name="Zhuang L."/>
            <person name="Liu Y."/>
            <person name="Wang L."/>
            <person name="Wang W."/>
            <person name="Shao Z."/>
        </authorList>
    </citation>
    <scope>NUCLEOTIDE SEQUENCE [LARGE SCALE GENOMIC DNA]</scope>
    <source>
        <strain evidence="8">s21-N3</strain>
    </source>
</reference>
<dbReference type="InterPro" id="IPR003331">
    <property type="entry name" value="UDP_GlcNAc_Epimerase_2_dom"/>
</dbReference>
<reference evidence="8" key="2">
    <citation type="submission" date="2015-04" db="EMBL/GenBank/DDBJ databases">
        <title>The complete genome sequence of Erythrobacter sp. s21-N3.</title>
        <authorList>
            <person name="Zhuang L."/>
            <person name="Liu Y."/>
            <person name="Shao Z."/>
        </authorList>
    </citation>
    <scope>NUCLEOTIDE SEQUENCE [LARGE SCALE GENOMIC DNA]</scope>
    <source>
        <strain evidence="8">s21-N3</strain>
    </source>
</reference>
<organism evidence="7 8">
    <name type="scientific">Aurantiacibacter atlanticus</name>
    <dbReference type="NCBI Taxonomy" id="1648404"/>
    <lineage>
        <taxon>Bacteria</taxon>
        <taxon>Pseudomonadati</taxon>
        <taxon>Pseudomonadota</taxon>
        <taxon>Alphaproteobacteria</taxon>
        <taxon>Sphingomonadales</taxon>
        <taxon>Erythrobacteraceae</taxon>
        <taxon>Aurantiacibacter</taxon>
    </lineage>
</organism>
<comment type="catalytic activity">
    <reaction evidence="2">
        <text>UDP-N-acetyl-alpha-D-glucosamine = UDP-N-acetyl-alpha-D-mannosamine</text>
        <dbReference type="Rhea" id="RHEA:17213"/>
        <dbReference type="ChEBI" id="CHEBI:57705"/>
        <dbReference type="ChEBI" id="CHEBI:68623"/>
        <dbReference type="EC" id="5.1.3.14"/>
    </reaction>
</comment>
<keyword evidence="8" id="KW-1185">Reference proteome</keyword>
<dbReference type="EMBL" id="CP011310">
    <property type="protein sequence ID" value="AKQ43293.2"/>
    <property type="molecule type" value="Genomic_DNA"/>
</dbReference>
<evidence type="ECO:0000256" key="4">
    <source>
        <dbReference type="ARBA" id="ARBA00038858"/>
    </source>
</evidence>
<evidence type="ECO:0000313" key="8">
    <source>
        <dbReference type="Proteomes" id="UP000059113"/>
    </source>
</evidence>
<dbReference type="EC" id="5.1.3.14" evidence="4"/>
<dbReference type="STRING" id="1648404.CP97_08140"/>
<dbReference type="KEGG" id="ery:CP97_08140"/>
<evidence type="ECO:0000256" key="1">
    <source>
        <dbReference type="ARBA" id="ARBA00023235"/>
    </source>
</evidence>
<dbReference type="PANTHER" id="PTHR43174:SF2">
    <property type="entry name" value="UDP-N-ACETYLGLUCOSAMINE 2-EPIMERASE"/>
    <property type="match status" value="1"/>
</dbReference>
<dbReference type="Gene3D" id="3.40.50.2000">
    <property type="entry name" value="Glycogen Phosphorylase B"/>
    <property type="match status" value="2"/>
</dbReference>
<evidence type="ECO:0000256" key="2">
    <source>
        <dbReference type="ARBA" id="ARBA00036080"/>
    </source>
</evidence>
<dbReference type="InterPro" id="IPR029767">
    <property type="entry name" value="WecB-like"/>
</dbReference>
<dbReference type="Proteomes" id="UP000059113">
    <property type="component" value="Chromosome"/>
</dbReference>
<evidence type="ECO:0000313" key="7">
    <source>
        <dbReference type="EMBL" id="AKQ43293.2"/>
    </source>
</evidence>
<evidence type="ECO:0000256" key="3">
    <source>
        <dbReference type="ARBA" id="ARBA00038209"/>
    </source>
</evidence>